<evidence type="ECO:0000313" key="1">
    <source>
        <dbReference type="EMBL" id="MBD1221740.1"/>
    </source>
</evidence>
<protein>
    <submittedName>
        <fullName evidence="1">Uncharacterized protein</fullName>
    </submittedName>
</protein>
<reference evidence="1 2" key="1">
    <citation type="submission" date="2020-09" db="EMBL/GenBank/DDBJ databases">
        <title>Draft Genome Sequences of Oil-Oxidizing Bacteria Halomonas titanicae, Marinobacter lutaoensis, and Virgibacillus halodenitrificans Isolated from Highly Saline Environments.</title>
        <authorList>
            <person name="Grouzdev D.S."/>
            <person name="Sokolova D.S."/>
            <person name="Semenova E.M."/>
            <person name="Borzenkov I.A."/>
            <person name="Bidzhieva S.K."/>
            <person name="Poltaraus A.B."/>
            <person name="Nazina T.N."/>
        </authorList>
    </citation>
    <scope>NUCLEOTIDE SEQUENCE [LARGE SCALE GENOMIC DNA]</scope>
    <source>
        <strain evidence="1 2">VKM B-3472D</strain>
    </source>
</reference>
<organism evidence="1 2">
    <name type="scientific">Virgibacillus halodenitrificans</name>
    <name type="common">Bacillus halodenitrificans</name>
    <dbReference type="NCBI Taxonomy" id="1482"/>
    <lineage>
        <taxon>Bacteria</taxon>
        <taxon>Bacillati</taxon>
        <taxon>Bacillota</taxon>
        <taxon>Bacilli</taxon>
        <taxon>Bacillales</taxon>
        <taxon>Bacillaceae</taxon>
        <taxon>Virgibacillus</taxon>
    </lineage>
</organism>
<accession>A0ABR7VII8</accession>
<name>A0ABR7VII8_VIRHA</name>
<keyword evidence="2" id="KW-1185">Reference proteome</keyword>
<dbReference type="EMBL" id="JACWEZ010000002">
    <property type="protein sequence ID" value="MBD1221740.1"/>
    <property type="molecule type" value="Genomic_DNA"/>
</dbReference>
<evidence type="ECO:0000313" key="2">
    <source>
        <dbReference type="Proteomes" id="UP000621631"/>
    </source>
</evidence>
<dbReference type="Proteomes" id="UP000621631">
    <property type="component" value="Unassembled WGS sequence"/>
</dbReference>
<gene>
    <name evidence="1" type="ORF">IC602_03905</name>
</gene>
<sequence>MISVSGGRFPPAWPQPLPPLRYVQGLRTSYYLTTLLVKEKHEDSSERKNIFPSCDAQFAEAFLVLWEKQQGFLMGRVIAKGLRWDEVTQSQQQLKIPQDQKSFYEKHRTQKKWVSFSRKWFSSEEAEALPTESEVYFPKRSFTNN</sequence>
<comment type="caution">
    <text evidence="1">The sequence shown here is derived from an EMBL/GenBank/DDBJ whole genome shotgun (WGS) entry which is preliminary data.</text>
</comment>
<proteinExistence type="predicted"/>